<evidence type="ECO:0000256" key="1">
    <source>
        <dbReference type="ARBA" id="ARBA00007592"/>
    </source>
</evidence>
<comment type="similarity">
    <text evidence="1 3">Belongs to the DapA family.</text>
</comment>
<dbReference type="Pfam" id="PF00701">
    <property type="entry name" value="DHDPS"/>
    <property type="match status" value="1"/>
</dbReference>
<dbReference type="Proteomes" id="UP001500063">
    <property type="component" value="Unassembled WGS sequence"/>
</dbReference>
<dbReference type="PANTHER" id="PTHR12128:SF66">
    <property type="entry name" value="4-HYDROXY-2-OXOGLUTARATE ALDOLASE, MITOCHONDRIAL"/>
    <property type="match status" value="1"/>
</dbReference>
<keyword evidence="5" id="KW-1185">Reference proteome</keyword>
<dbReference type="InterPro" id="IPR013785">
    <property type="entry name" value="Aldolase_TIM"/>
</dbReference>
<dbReference type="InterPro" id="IPR002220">
    <property type="entry name" value="DapA-like"/>
</dbReference>
<evidence type="ECO:0000256" key="2">
    <source>
        <dbReference type="ARBA" id="ARBA00023239"/>
    </source>
</evidence>
<evidence type="ECO:0000256" key="3">
    <source>
        <dbReference type="PIRNR" id="PIRNR001365"/>
    </source>
</evidence>
<accession>A0ABP3HR74</accession>
<name>A0ABP3HR74_9ACTN</name>
<dbReference type="Gene3D" id="3.20.20.70">
    <property type="entry name" value="Aldolase class I"/>
    <property type="match status" value="1"/>
</dbReference>
<evidence type="ECO:0000313" key="4">
    <source>
        <dbReference type="EMBL" id="GAA0377398.1"/>
    </source>
</evidence>
<keyword evidence="2 3" id="KW-0456">Lyase</keyword>
<gene>
    <name evidence="4" type="ORF">GCM10010319_64940</name>
</gene>
<comment type="caution">
    <text evidence="4">The sequence shown here is derived from an EMBL/GenBank/DDBJ whole genome shotgun (WGS) entry which is preliminary data.</text>
</comment>
<dbReference type="PIRSF" id="PIRSF001365">
    <property type="entry name" value="DHDPS"/>
    <property type="match status" value="1"/>
</dbReference>
<sequence length="274" mass="28798">MASSDRAAAVRRLKGLRGTLVPLVTPVDEHRRVCASSVGRLVRSLRGEVTGFVPALSTGEGWTLTPGQWADMVRLTVEHADGAPVLAGAALGDTAGILARARLAADLGADAVVVPPPFPGADGRRRGLVDHFAEILDGSPLPVFVYHEHVVSEAPLDIDALREVCDLPGIVGVKDSGGSAEFTRDLLGNAAAVPVFQGWEQLLTRAPGVSGFVGPLANLEPSVCAAALARPGEEAQARVDELSERHRLLTDDWYLHVKAELVRRGVIGTALAVD</sequence>
<dbReference type="SUPFAM" id="SSF51569">
    <property type="entry name" value="Aldolase"/>
    <property type="match status" value="1"/>
</dbReference>
<proteinExistence type="inferred from homology"/>
<dbReference type="PANTHER" id="PTHR12128">
    <property type="entry name" value="DIHYDRODIPICOLINATE SYNTHASE"/>
    <property type="match status" value="1"/>
</dbReference>
<dbReference type="CDD" id="cd00408">
    <property type="entry name" value="DHDPS-like"/>
    <property type="match status" value="1"/>
</dbReference>
<dbReference type="RefSeq" id="WP_344123602.1">
    <property type="nucleotide sequence ID" value="NZ_BAAABW010000038.1"/>
</dbReference>
<evidence type="ECO:0000313" key="5">
    <source>
        <dbReference type="Proteomes" id="UP001500063"/>
    </source>
</evidence>
<organism evidence="4 5">
    <name type="scientific">Streptomyces blastmyceticus</name>
    <dbReference type="NCBI Taxonomy" id="68180"/>
    <lineage>
        <taxon>Bacteria</taxon>
        <taxon>Bacillati</taxon>
        <taxon>Actinomycetota</taxon>
        <taxon>Actinomycetes</taxon>
        <taxon>Kitasatosporales</taxon>
        <taxon>Streptomycetaceae</taxon>
        <taxon>Streptomyces</taxon>
    </lineage>
</organism>
<protein>
    <submittedName>
        <fullName evidence="4">Dihydrodipicolinate synthase family protein</fullName>
    </submittedName>
</protein>
<dbReference type="SMART" id="SM01130">
    <property type="entry name" value="DHDPS"/>
    <property type="match status" value="1"/>
</dbReference>
<dbReference type="EMBL" id="BAAABW010000038">
    <property type="protein sequence ID" value="GAA0377398.1"/>
    <property type="molecule type" value="Genomic_DNA"/>
</dbReference>
<reference evidence="5" key="1">
    <citation type="journal article" date="2019" name="Int. J. Syst. Evol. Microbiol.">
        <title>The Global Catalogue of Microorganisms (GCM) 10K type strain sequencing project: providing services to taxonomists for standard genome sequencing and annotation.</title>
        <authorList>
            <consortium name="The Broad Institute Genomics Platform"/>
            <consortium name="The Broad Institute Genome Sequencing Center for Infectious Disease"/>
            <person name="Wu L."/>
            <person name="Ma J."/>
        </authorList>
    </citation>
    <scope>NUCLEOTIDE SEQUENCE [LARGE SCALE GENOMIC DNA]</scope>
    <source>
        <strain evidence="5">JCM 4565</strain>
    </source>
</reference>